<feature type="transmembrane region" description="Helical" evidence="2">
    <location>
        <begin position="360"/>
        <end position="377"/>
    </location>
</feature>
<feature type="transmembrane region" description="Helical" evidence="2">
    <location>
        <begin position="585"/>
        <end position="602"/>
    </location>
</feature>
<dbReference type="Proteomes" id="UP001153737">
    <property type="component" value="Chromosome 2"/>
</dbReference>
<dbReference type="OrthoDB" id="5865303at2759"/>
<accession>A0A9P0DN38</accession>
<dbReference type="PANTHER" id="PTHR13098:SF3">
    <property type="entry name" value="WOLFRAMIN"/>
    <property type="match status" value="1"/>
</dbReference>
<dbReference type="Pfam" id="PF20023">
    <property type="entry name" value="WSLR"/>
    <property type="match status" value="2"/>
</dbReference>
<name>A0A9P0DN38_PHACE</name>
<keyword evidence="2" id="KW-0812">Transmembrane</keyword>
<dbReference type="GO" id="GO:0030968">
    <property type="term" value="P:endoplasmic reticulum unfolded protein response"/>
    <property type="evidence" value="ECO:0007669"/>
    <property type="project" value="TreeGrafter"/>
</dbReference>
<dbReference type="PANTHER" id="PTHR13098">
    <property type="entry name" value="WOLFRAMIN"/>
    <property type="match status" value="1"/>
</dbReference>
<feature type="transmembrane region" description="Helical" evidence="2">
    <location>
        <begin position="450"/>
        <end position="478"/>
    </location>
</feature>
<evidence type="ECO:0000259" key="5">
    <source>
        <dbReference type="Pfam" id="PF20053"/>
    </source>
</evidence>
<evidence type="ECO:0000313" key="6">
    <source>
        <dbReference type="EMBL" id="CAH1155885.1"/>
    </source>
</evidence>
<feature type="domain" description="Wolframin EF-hand" evidence="4">
    <location>
        <begin position="115"/>
        <end position="213"/>
    </location>
</feature>
<evidence type="ECO:0000256" key="1">
    <source>
        <dbReference type="SAM" id="MobiDB-lite"/>
    </source>
</evidence>
<reference evidence="6" key="2">
    <citation type="submission" date="2022-10" db="EMBL/GenBank/DDBJ databases">
        <authorList>
            <consortium name="ENA_rothamsted_submissions"/>
            <consortium name="culmorum"/>
            <person name="King R."/>
        </authorList>
    </citation>
    <scope>NUCLEOTIDE SEQUENCE</scope>
</reference>
<dbReference type="InterPro" id="IPR011990">
    <property type="entry name" value="TPR-like_helical_dom_sf"/>
</dbReference>
<feature type="transmembrane region" description="Helical" evidence="2">
    <location>
        <begin position="557"/>
        <end position="578"/>
    </location>
</feature>
<dbReference type="Gene3D" id="1.25.40.10">
    <property type="entry name" value="Tetratricopeptide repeat domain"/>
    <property type="match status" value="1"/>
</dbReference>
<feature type="transmembrane region" description="Helical" evidence="2">
    <location>
        <begin position="383"/>
        <end position="403"/>
    </location>
</feature>
<dbReference type="InterPro" id="IPR045400">
    <property type="entry name" value="Wolframin_Cys-rich"/>
</dbReference>
<feature type="compositionally biased region" description="Basic and acidic residues" evidence="1">
    <location>
        <begin position="189"/>
        <end position="198"/>
    </location>
</feature>
<reference evidence="6" key="1">
    <citation type="submission" date="2022-01" db="EMBL/GenBank/DDBJ databases">
        <authorList>
            <person name="King R."/>
        </authorList>
    </citation>
    <scope>NUCLEOTIDE SEQUENCE</scope>
</reference>
<proteinExistence type="predicted"/>
<dbReference type="InterPro" id="IPR045458">
    <property type="entry name" value="Wolframin_Sel1-like_rpt"/>
</dbReference>
<feature type="transmembrane region" description="Helical" evidence="2">
    <location>
        <begin position="270"/>
        <end position="289"/>
    </location>
</feature>
<dbReference type="GO" id="GO:0005789">
    <property type="term" value="C:endoplasmic reticulum membrane"/>
    <property type="evidence" value="ECO:0007669"/>
    <property type="project" value="TreeGrafter"/>
</dbReference>
<dbReference type="Pfam" id="PF19913">
    <property type="entry name" value="WCOB"/>
    <property type="match status" value="1"/>
</dbReference>
<evidence type="ECO:0000256" key="2">
    <source>
        <dbReference type="SAM" id="Phobius"/>
    </source>
</evidence>
<dbReference type="InterPro" id="IPR026209">
    <property type="entry name" value="Wolframin_fam"/>
</dbReference>
<feature type="transmembrane region" description="Helical" evidence="2">
    <location>
        <begin position="301"/>
        <end position="319"/>
    </location>
</feature>
<evidence type="ECO:0008006" key="8">
    <source>
        <dbReference type="Google" id="ProtNLM"/>
    </source>
</evidence>
<dbReference type="Pfam" id="PF19914">
    <property type="entry name" value="WEF-hand"/>
    <property type="match status" value="1"/>
</dbReference>
<feature type="compositionally biased region" description="Acidic residues" evidence="1">
    <location>
        <begin position="176"/>
        <end position="188"/>
    </location>
</feature>
<evidence type="ECO:0000259" key="4">
    <source>
        <dbReference type="Pfam" id="PF19914"/>
    </source>
</evidence>
<keyword evidence="2" id="KW-1133">Transmembrane helix</keyword>
<dbReference type="InterPro" id="IPR045460">
    <property type="entry name" value="Wolframin_EF-hand"/>
</dbReference>
<dbReference type="Pfam" id="PF20053">
    <property type="entry name" value="WC-rich"/>
    <property type="match status" value="1"/>
</dbReference>
<sequence length="853" mass="97953">MAGVVPKKTSSGRKQWTLHGGPSLKRLRNQLASDGCPESQVVLAKQLLHEDCECDSERKENARLGVYWLMKASEQGNIEATELLKTCLQTGKGINELNYMDVKSCISMTQDEKLARKAAHEMFASLSNGCDYITSEQLQRKILEIDRGDTYSKSTETVDFDNDHFGDGNGELVNEYEETSELSEEETDWSQKSDSSNEKLTEDNLVTAAVDYSHGHLPDVNRILCLSDPNLRALDHIPFVHRSILHPFLALRILYYKLIKFLGRKTLPFLYPLVNSEFHLIFLVIVYVLCSSDNFLYCLPMLVYYVSFIIMVCTTFQMLQNQREFLDFRLWSGLFICYSGGNLNREETEHQYIRNNMKPYGQFFLSLLVNLMVYPIISEQWIPQSELTIIAFLLTFMTLLGFMPKNRSKLVLDTMVLFSFAVNVLAKYPYETDPVVTQGWRFLELKVPTFPSYIIGNGIEFCISFRFILYACIPLIFLRIAHKQNWKGTYKMLIPHCVTLSWLQICIISSQGATMFGFLRGTLALVGVVLFLPLVGITSVILPVIAVTKWMITSNILYTICVFAILSTLGLSICYICAQTRYKKYTAVIQIVLMIFAFFVLISSSTREQIDVYYEERKSQQIMTWEVFQRFCHQPVWQEENIALSQIKCANLEGVRIQWNGYITDIKVKSVTNTYKHIFDKFPRGLSRYLYCFYGEETKADCDHIPEMVKEDCLSFYDTISSTNKCSLHKFNKYTFEINLKMHSGIWGKATEVSVIVNDYFKEYLLKLKPTDHIWFKGILFNNEGVGADGILGGLRPHVDLEEIGCASCQDSSINEIKLNPETRFDLSSMLDSLYLGFKFIVNVLFSPLLVLK</sequence>
<feature type="region of interest" description="Disordered" evidence="1">
    <location>
        <begin position="176"/>
        <end position="198"/>
    </location>
</feature>
<protein>
    <recommendedName>
        <fullName evidence="8">Wolframin</fullName>
    </recommendedName>
</protein>
<gene>
    <name evidence="6" type="ORF">PHAECO_LOCUS5970</name>
</gene>
<dbReference type="EMBL" id="OU896708">
    <property type="protein sequence ID" value="CAH1155885.1"/>
    <property type="molecule type" value="Genomic_DNA"/>
</dbReference>
<dbReference type="PRINTS" id="PR02060">
    <property type="entry name" value="WOLFFAMILY"/>
</dbReference>
<keyword evidence="2" id="KW-0472">Membrane</keyword>
<evidence type="ECO:0000313" key="7">
    <source>
        <dbReference type="Proteomes" id="UP001153737"/>
    </source>
</evidence>
<feature type="transmembrane region" description="Helical" evidence="2">
    <location>
        <begin position="523"/>
        <end position="545"/>
    </location>
</feature>
<evidence type="ECO:0000259" key="3">
    <source>
        <dbReference type="Pfam" id="PF19913"/>
    </source>
</evidence>
<dbReference type="GO" id="GO:0055074">
    <property type="term" value="P:calcium ion homeostasis"/>
    <property type="evidence" value="ECO:0007669"/>
    <property type="project" value="TreeGrafter"/>
</dbReference>
<feature type="domain" description="Wolframin cysteine-rich" evidence="5">
    <location>
        <begin position="625"/>
        <end position="730"/>
    </location>
</feature>
<feature type="domain" description="Wolframin OB-fold" evidence="3">
    <location>
        <begin position="731"/>
        <end position="853"/>
    </location>
</feature>
<dbReference type="AlphaFoldDB" id="A0A9P0DN38"/>
<dbReference type="InterPro" id="IPR045461">
    <property type="entry name" value="Wolframin_OB_fold"/>
</dbReference>
<keyword evidence="7" id="KW-1185">Reference proteome</keyword>
<organism evidence="6 7">
    <name type="scientific">Phaedon cochleariae</name>
    <name type="common">Mustard beetle</name>
    <dbReference type="NCBI Taxonomy" id="80249"/>
    <lineage>
        <taxon>Eukaryota</taxon>
        <taxon>Metazoa</taxon>
        <taxon>Ecdysozoa</taxon>
        <taxon>Arthropoda</taxon>
        <taxon>Hexapoda</taxon>
        <taxon>Insecta</taxon>
        <taxon>Pterygota</taxon>
        <taxon>Neoptera</taxon>
        <taxon>Endopterygota</taxon>
        <taxon>Coleoptera</taxon>
        <taxon>Polyphaga</taxon>
        <taxon>Cucujiformia</taxon>
        <taxon>Chrysomeloidea</taxon>
        <taxon>Chrysomelidae</taxon>
        <taxon>Chrysomelinae</taxon>
        <taxon>Chrysomelini</taxon>
        <taxon>Phaedon</taxon>
    </lineage>
</organism>